<evidence type="ECO:0000313" key="2">
    <source>
        <dbReference type="EMBL" id="RJF71555.1"/>
    </source>
</evidence>
<sequence>MSDSSAVSAFRLIHVPALAKTPGYAHLAEVMGGRTVYLSGQVPVDASGELVGKGNFTVQARQVFGNIQVALAAVGLSFGAVVKLTVFMTDLNHLTQFRAVRDEFVDTANPPASSLVQVAGLVRPEWLIEVEAIAVAPWG</sequence>
<dbReference type="OrthoDB" id="9803101at2"/>
<name>A0A418V6A4_9DEIO</name>
<accession>A0A418V6A4</accession>
<gene>
    <name evidence="2" type="ORF">D3875_08200</name>
</gene>
<dbReference type="PANTHER" id="PTHR11803:SF58">
    <property type="entry name" value="PROTEIN HMF1-RELATED"/>
    <property type="match status" value="1"/>
</dbReference>
<dbReference type="GO" id="GO:0005829">
    <property type="term" value="C:cytosol"/>
    <property type="evidence" value="ECO:0007669"/>
    <property type="project" value="TreeGrafter"/>
</dbReference>
<dbReference type="InterPro" id="IPR006175">
    <property type="entry name" value="YjgF/YER057c/UK114"/>
</dbReference>
<dbReference type="GO" id="GO:0019239">
    <property type="term" value="F:deaminase activity"/>
    <property type="evidence" value="ECO:0007669"/>
    <property type="project" value="TreeGrafter"/>
</dbReference>
<proteinExistence type="inferred from homology"/>
<comment type="caution">
    <text evidence="2">The sequence shown here is derived from an EMBL/GenBank/DDBJ whole genome shotgun (WGS) entry which is preliminary data.</text>
</comment>
<dbReference type="Proteomes" id="UP000286287">
    <property type="component" value="Unassembled WGS sequence"/>
</dbReference>
<dbReference type="PANTHER" id="PTHR11803">
    <property type="entry name" value="2-IMINOBUTANOATE/2-IMINOPROPANOATE DEAMINASE RIDA"/>
    <property type="match status" value="1"/>
</dbReference>
<keyword evidence="3" id="KW-1185">Reference proteome</keyword>
<protein>
    <submittedName>
        <fullName evidence="2">RidA family protein</fullName>
    </submittedName>
</protein>
<dbReference type="SUPFAM" id="SSF55298">
    <property type="entry name" value="YjgF-like"/>
    <property type="match status" value="1"/>
</dbReference>
<evidence type="ECO:0000313" key="3">
    <source>
        <dbReference type="Proteomes" id="UP000286287"/>
    </source>
</evidence>
<evidence type="ECO:0000256" key="1">
    <source>
        <dbReference type="ARBA" id="ARBA00010552"/>
    </source>
</evidence>
<reference evidence="2 3" key="1">
    <citation type="submission" date="2018-09" db="EMBL/GenBank/DDBJ databases">
        <authorList>
            <person name="Zhu H."/>
        </authorList>
    </citation>
    <scope>NUCLEOTIDE SEQUENCE [LARGE SCALE GENOMIC DNA]</scope>
    <source>
        <strain evidence="2 3">K2S05-167</strain>
    </source>
</reference>
<organism evidence="2 3">
    <name type="scientific">Deinococcus cavernae</name>
    <dbReference type="NCBI Taxonomy" id="2320857"/>
    <lineage>
        <taxon>Bacteria</taxon>
        <taxon>Thermotogati</taxon>
        <taxon>Deinococcota</taxon>
        <taxon>Deinococci</taxon>
        <taxon>Deinococcales</taxon>
        <taxon>Deinococcaceae</taxon>
        <taxon>Deinococcus</taxon>
    </lineage>
</organism>
<dbReference type="Pfam" id="PF01042">
    <property type="entry name" value="Ribonuc_L-PSP"/>
    <property type="match status" value="1"/>
</dbReference>
<dbReference type="InterPro" id="IPR035959">
    <property type="entry name" value="RutC-like_sf"/>
</dbReference>
<dbReference type="AlphaFoldDB" id="A0A418V6A4"/>
<dbReference type="CDD" id="cd00448">
    <property type="entry name" value="YjgF_YER057c_UK114_family"/>
    <property type="match status" value="1"/>
</dbReference>
<dbReference type="RefSeq" id="WP_119762849.1">
    <property type="nucleotide sequence ID" value="NZ_QYUJ01000014.1"/>
</dbReference>
<dbReference type="Gene3D" id="3.30.1330.40">
    <property type="entry name" value="RutC-like"/>
    <property type="match status" value="1"/>
</dbReference>
<comment type="similarity">
    <text evidence="1">Belongs to the RutC family.</text>
</comment>
<dbReference type="EMBL" id="QYUJ01000014">
    <property type="protein sequence ID" value="RJF71555.1"/>
    <property type="molecule type" value="Genomic_DNA"/>
</dbReference>